<dbReference type="RefSeq" id="WP_071311537.1">
    <property type="nucleotide sequence ID" value="NZ_MLQQ01000001.1"/>
</dbReference>
<organism evidence="1 2">
    <name type="scientific">Anaerobacillus arseniciselenatis</name>
    <dbReference type="NCBI Taxonomy" id="85682"/>
    <lineage>
        <taxon>Bacteria</taxon>
        <taxon>Bacillati</taxon>
        <taxon>Bacillota</taxon>
        <taxon>Bacilli</taxon>
        <taxon>Bacillales</taxon>
        <taxon>Bacillaceae</taxon>
        <taxon>Anaerobacillus</taxon>
    </lineage>
</organism>
<keyword evidence="2" id="KW-1185">Reference proteome</keyword>
<gene>
    <name evidence="1" type="ORF">BKP35_01060</name>
</gene>
<accession>A0A1S2LSX7</accession>
<protein>
    <recommendedName>
        <fullName evidence="3">Restriction system protein Mrr-like N-terminal domain-containing protein</fullName>
    </recommendedName>
</protein>
<comment type="caution">
    <text evidence="1">The sequence shown here is derived from an EMBL/GenBank/DDBJ whole genome shotgun (WGS) entry which is preliminary data.</text>
</comment>
<proteinExistence type="predicted"/>
<dbReference type="EMBL" id="MLQQ01000001">
    <property type="protein sequence ID" value="OIJ15612.1"/>
    <property type="molecule type" value="Genomic_DNA"/>
</dbReference>
<dbReference type="Proteomes" id="UP000180098">
    <property type="component" value="Unassembled WGS sequence"/>
</dbReference>
<name>A0A1S2LSX7_9BACI</name>
<sequence length="70" mass="7793">MSKKTYATQLLQIVKGSKRAMSYEVAAKNLKKANPQLQDTSKNTMGIKNILDRFVEKGLVSKTKAGNYKS</sequence>
<evidence type="ECO:0000313" key="1">
    <source>
        <dbReference type="EMBL" id="OIJ15612.1"/>
    </source>
</evidence>
<dbReference type="OrthoDB" id="2928431at2"/>
<evidence type="ECO:0000313" key="2">
    <source>
        <dbReference type="Proteomes" id="UP000180098"/>
    </source>
</evidence>
<reference evidence="1 2" key="1">
    <citation type="submission" date="2016-10" db="EMBL/GenBank/DDBJ databases">
        <title>Draft genome sequences of four alkaliphilic bacteria belonging to the Anaerobacillus genus.</title>
        <authorList>
            <person name="Bassil N.M."/>
            <person name="Lloyd J.R."/>
        </authorList>
    </citation>
    <scope>NUCLEOTIDE SEQUENCE [LARGE SCALE GENOMIC DNA]</scope>
    <source>
        <strain evidence="1 2">DSM 15340</strain>
    </source>
</reference>
<dbReference type="AlphaFoldDB" id="A0A1S2LSX7"/>
<evidence type="ECO:0008006" key="3">
    <source>
        <dbReference type="Google" id="ProtNLM"/>
    </source>
</evidence>